<feature type="transmembrane region" description="Helical" evidence="5">
    <location>
        <begin position="82"/>
        <end position="103"/>
    </location>
</feature>
<evidence type="ECO:0000256" key="2">
    <source>
        <dbReference type="ARBA" id="ARBA00022692"/>
    </source>
</evidence>
<accession>A0A3B0R8I6</accession>
<dbReference type="InterPro" id="IPR002645">
    <property type="entry name" value="STAS_dom"/>
</dbReference>
<evidence type="ECO:0000256" key="4">
    <source>
        <dbReference type="ARBA" id="ARBA00023136"/>
    </source>
</evidence>
<reference evidence="7" key="1">
    <citation type="submission" date="2018-06" db="EMBL/GenBank/DDBJ databases">
        <authorList>
            <person name="Zhirakovskaya E."/>
        </authorList>
    </citation>
    <scope>NUCLEOTIDE SEQUENCE</scope>
</reference>
<feature type="transmembrane region" description="Helical" evidence="5">
    <location>
        <begin position="274"/>
        <end position="296"/>
    </location>
</feature>
<dbReference type="PANTHER" id="PTHR11814">
    <property type="entry name" value="SULFATE TRANSPORTER"/>
    <property type="match status" value="1"/>
</dbReference>
<evidence type="ECO:0000259" key="6">
    <source>
        <dbReference type="PROSITE" id="PS50801"/>
    </source>
</evidence>
<feature type="transmembrane region" description="Helical" evidence="5">
    <location>
        <begin position="232"/>
        <end position="254"/>
    </location>
</feature>
<dbReference type="AlphaFoldDB" id="A0A3B0R8I6"/>
<evidence type="ECO:0000313" key="7">
    <source>
        <dbReference type="EMBL" id="VAV89520.1"/>
    </source>
</evidence>
<dbReference type="Pfam" id="PF00916">
    <property type="entry name" value="Sulfate_transp"/>
    <property type="match status" value="1"/>
</dbReference>
<dbReference type="PROSITE" id="PS50801">
    <property type="entry name" value="STAS"/>
    <property type="match status" value="1"/>
</dbReference>
<keyword evidence="2 5" id="KW-0812">Transmembrane</keyword>
<protein>
    <submittedName>
        <fullName evidence="7">Na(+)-dependent bicarbonate transporter BicA</fullName>
    </submittedName>
</protein>
<feature type="domain" description="STAS" evidence="6">
    <location>
        <begin position="420"/>
        <end position="488"/>
    </location>
</feature>
<evidence type="ECO:0000256" key="3">
    <source>
        <dbReference type="ARBA" id="ARBA00022989"/>
    </source>
</evidence>
<organism evidence="7">
    <name type="scientific">hydrothermal vent metagenome</name>
    <dbReference type="NCBI Taxonomy" id="652676"/>
    <lineage>
        <taxon>unclassified sequences</taxon>
        <taxon>metagenomes</taxon>
        <taxon>ecological metagenomes</taxon>
    </lineage>
</organism>
<keyword evidence="4 5" id="KW-0472">Membrane</keyword>
<name>A0A3B0R8I6_9ZZZZ</name>
<feature type="transmembrane region" description="Helical" evidence="5">
    <location>
        <begin position="308"/>
        <end position="326"/>
    </location>
</feature>
<gene>
    <name evidence="7" type="ORF">MNBD_ALPHA02-506</name>
</gene>
<dbReference type="SUPFAM" id="SSF52091">
    <property type="entry name" value="SpoIIaa-like"/>
    <property type="match status" value="1"/>
</dbReference>
<sequence length="514" mass="54602">MKMNVTRLRQDIFGGLTSAVVALPLALAFGVASGLGPTAGLYGAIVLGFVAAALGGTPVQISGPTGPMTVVMAGIVMKYGGAPEIIFMIIILCGIIQALFGVFKLGAYVNYVPLPVISGFMTGIGCIIILMELLPVLGDYSAHHGLIGSIEAIPAALGNLDKSSLLLGGITFLMTLTVPARLKNYIPASLLALIVGTLIGVFYFPALKTIGDIHTGMPHIMSIALPLSQMPGIITAAFMLALLGSIDTLLTATVADKLTKTSHRSNKELIGQGIGNALVGFIGGIPGAGATMRTVVNINAGGKTRLSGMLHAVILMVLVTLLGDVAERIPQAVLAGLLLKVGLDIIDWGFLKNIRIYPKDKIFLMFAVLLLTVFSDLVTAIGLGLILSHMIYSRKMRNSQLSQIQYFECDDAIEIEGGTNDSITIKLSGHLSFAVVKDLMTRINESLAKHNRVHLNFMDIESVDLSITSALTDILKTVPDTKAISIEIEQNDTCDMFRIMGLFAHIKPENIQIR</sequence>
<dbReference type="InterPro" id="IPR036513">
    <property type="entry name" value="STAS_dom_sf"/>
</dbReference>
<feature type="transmembrane region" description="Helical" evidence="5">
    <location>
        <begin position="12"/>
        <end position="35"/>
    </location>
</feature>
<feature type="transmembrane region" description="Helical" evidence="5">
    <location>
        <begin position="41"/>
        <end position="61"/>
    </location>
</feature>
<feature type="transmembrane region" description="Helical" evidence="5">
    <location>
        <begin position="363"/>
        <end position="392"/>
    </location>
</feature>
<proteinExistence type="predicted"/>
<dbReference type="GO" id="GO:0055085">
    <property type="term" value="P:transmembrane transport"/>
    <property type="evidence" value="ECO:0007669"/>
    <property type="project" value="InterPro"/>
</dbReference>
<dbReference type="EMBL" id="UOED01000046">
    <property type="protein sequence ID" value="VAV89520.1"/>
    <property type="molecule type" value="Genomic_DNA"/>
</dbReference>
<feature type="transmembrane region" description="Helical" evidence="5">
    <location>
        <begin position="188"/>
        <end position="211"/>
    </location>
</feature>
<feature type="transmembrane region" description="Helical" evidence="5">
    <location>
        <begin position="332"/>
        <end position="351"/>
    </location>
</feature>
<dbReference type="InterPro" id="IPR011547">
    <property type="entry name" value="SLC26A/SulP_dom"/>
</dbReference>
<comment type="subcellular location">
    <subcellularLocation>
        <location evidence="1">Membrane</location>
        <topology evidence="1">Multi-pass membrane protein</topology>
    </subcellularLocation>
</comment>
<dbReference type="GO" id="GO:0016020">
    <property type="term" value="C:membrane"/>
    <property type="evidence" value="ECO:0007669"/>
    <property type="project" value="UniProtKB-SubCell"/>
</dbReference>
<dbReference type="InterPro" id="IPR001902">
    <property type="entry name" value="SLC26A/SulP_fam"/>
</dbReference>
<evidence type="ECO:0000256" key="5">
    <source>
        <dbReference type="SAM" id="Phobius"/>
    </source>
</evidence>
<feature type="transmembrane region" description="Helical" evidence="5">
    <location>
        <begin position="115"/>
        <end position="137"/>
    </location>
</feature>
<keyword evidence="3 5" id="KW-1133">Transmembrane helix</keyword>
<evidence type="ECO:0000256" key="1">
    <source>
        <dbReference type="ARBA" id="ARBA00004141"/>
    </source>
</evidence>